<dbReference type="GO" id="GO:0004665">
    <property type="term" value="F:prephenate dehydrogenase (NADP+) activity"/>
    <property type="evidence" value="ECO:0007669"/>
    <property type="project" value="InterPro"/>
</dbReference>
<evidence type="ECO:0000259" key="2">
    <source>
        <dbReference type="PROSITE" id="PS51176"/>
    </source>
</evidence>
<protein>
    <recommendedName>
        <fullName evidence="2">Prephenate/arogenate dehydrogenase domain-containing protein</fullName>
    </recommendedName>
</protein>
<reference evidence="3 4" key="1">
    <citation type="submission" date="2019-01" db="EMBL/GenBank/DDBJ databases">
        <title>Sequencing of cultivated peanut Arachis hypogaea provides insights into genome evolution and oil improvement.</title>
        <authorList>
            <person name="Chen X."/>
        </authorList>
    </citation>
    <scope>NUCLEOTIDE SEQUENCE [LARGE SCALE GENOMIC DNA]</scope>
    <source>
        <strain evidence="4">cv. Fuhuasheng</strain>
        <tissue evidence="3">Leaves</tissue>
    </source>
</reference>
<dbReference type="AlphaFoldDB" id="A0A444YR60"/>
<dbReference type="PANTHER" id="PTHR43207">
    <property type="entry name" value="AROGENATE DEHYDROGENASE-RELATED"/>
    <property type="match status" value="1"/>
</dbReference>
<dbReference type="EMBL" id="SDMP01000016">
    <property type="protein sequence ID" value="RYR04359.1"/>
    <property type="molecule type" value="Genomic_DNA"/>
</dbReference>
<organism evidence="3 4">
    <name type="scientific">Arachis hypogaea</name>
    <name type="common">Peanut</name>
    <dbReference type="NCBI Taxonomy" id="3818"/>
    <lineage>
        <taxon>Eukaryota</taxon>
        <taxon>Viridiplantae</taxon>
        <taxon>Streptophyta</taxon>
        <taxon>Embryophyta</taxon>
        <taxon>Tracheophyta</taxon>
        <taxon>Spermatophyta</taxon>
        <taxon>Magnoliopsida</taxon>
        <taxon>eudicotyledons</taxon>
        <taxon>Gunneridae</taxon>
        <taxon>Pentapetalae</taxon>
        <taxon>rosids</taxon>
        <taxon>fabids</taxon>
        <taxon>Fabales</taxon>
        <taxon>Fabaceae</taxon>
        <taxon>Papilionoideae</taxon>
        <taxon>50 kb inversion clade</taxon>
        <taxon>dalbergioids sensu lato</taxon>
        <taxon>Dalbergieae</taxon>
        <taxon>Pterocarpus clade</taxon>
        <taxon>Arachis</taxon>
    </lineage>
</organism>
<dbReference type="InterPro" id="IPR046826">
    <property type="entry name" value="PDH_N"/>
</dbReference>
<dbReference type="Gene3D" id="3.40.50.720">
    <property type="entry name" value="NAD(P)-binding Rossmann-like Domain"/>
    <property type="match status" value="1"/>
</dbReference>
<accession>A0A444YR60</accession>
<dbReference type="GO" id="GO:0070403">
    <property type="term" value="F:NAD+ binding"/>
    <property type="evidence" value="ECO:0007669"/>
    <property type="project" value="InterPro"/>
</dbReference>
<proteinExistence type="predicted"/>
<dbReference type="GO" id="GO:0006571">
    <property type="term" value="P:tyrosine biosynthetic process"/>
    <property type="evidence" value="ECO:0007669"/>
    <property type="project" value="InterPro"/>
</dbReference>
<dbReference type="Proteomes" id="UP000289738">
    <property type="component" value="Chromosome B06"/>
</dbReference>
<name>A0A444YR60_ARAHY</name>
<dbReference type="SUPFAM" id="SSF51735">
    <property type="entry name" value="NAD(P)-binding Rossmann-fold domains"/>
    <property type="match status" value="1"/>
</dbReference>
<keyword evidence="4" id="KW-1185">Reference proteome</keyword>
<gene>
    <name evidence="3" type="ORF">Ahy_B06g084063</name>
</gene>
<dbReference type="GO" id="GO:0033730">
    <property type="term" value="F:arogenate dehydrogenase (NADP+) activity"/>
    <property type="evidence" value="ECO:0007669"/>
    <property type="project" value="InterPro"/>
</dbReference>
<evidence type="ECO:0000313" key="3">
    <source>
        <dbReference type="EMBL" id="RYR04359.1"/>
    </source>
</evidence>
<sequence>MFVPESAPDGYTRLTFIFEKVSILDEDHCVSYCEMFSNTLVREGHRMVQMSRVDHDRYAPGLHFITHTVGRIPEGLTIRHILNRHSLLPSTTLLPSKLNPYFSSSTYRPLRVCAIGATQLFDYESKLAKEFTISSASRSQFSASATSTTKNLGVSFFQNPDDLYEEHPEVILLCSSIISTERVLITLPLQRLKRSTLFVDVLSVKEFPKKLLLEIFPSYFNVLCTHPMFGPKSAPDGWTGLPFVFKKVRIFDEEHRISRCEKFLNAFAKEDCRMVEMSC</sequence>
<feature type="domain" description="Prephenate/arogenate dehydrogenase" evidence="2">
    <location>
        <begin position="108"/>
        <end position="279"/>
    </location>
</feature>
<dbReference type="GO" id="GO:0008977">
    <property type="term" value="F:prephenate dehydrogenase (NAD+) activity"/>
    <property type="evidence" value="ECO:0007669"/>
    <property type="project" value="InterPro"/>
</dbReference>
<evidence type="ECO:0000313" key="4">
    <source>
        <dbReference type="Proteomes" id="UP000289738"/>
    </source>
</evidence>
<evidence type="ECO:0000256" key="1">
    <source>
        <dbReference type="ARBA" id="ARBA00023002"/>
    </source>
</evidence>
<dbReference type="PROSITE" id="PS51176">
    <property type="entry name" value="PDH_ADH"/>
    <property type="match status" value="1"/>
</dbReference>
<dbReference type="InterPro" id="IPR036291">
    <property type="entry name" value="NAD(P)-bd_dom_sf"/>
</dbReference>
<dbReference type="InterPro" id="IPR045011">
    <property type="entry name" value="TYRAAT1/2"/>
</dbReference>
<dbReference type="PANTHER" id="PTHR43207:SF4">
    <property type="entry name" value="AROGENATE DEHYDROGENASE 2, CHLOROPLASTIC"/>
    <property type="match status" value="1"/>
</dbReference>
<keyword evidence="1" id="KW-0560">Oxidoreductase</keyword>
<dbReference type="Pfam" id="PF02153">
    <property type="entry name" value="PDH_N"/>
    <property type="match status" value="1"/>
</dbReference>
<dbReference type="InterPro" id="IPR003099">
    <property type="entry name" value="Prephen_DH"/>
</dbReference>
<comment type="caution">
    <text evidence="3">The sequence shown here is derived from an EMBL/GenBank/DDBJ whole genome shotgun (WGS) entry which is preliminary data.</text>
</comment>